<evidence type="ECO:0000313" key="2">
    <source>
        <dbReference type="Proteomes" id="UP000092461"/>
    </source>
</evidence>
<organism evidence="1 2">
    <name type="scientific">Lutzomyia longipalpis</name>
    <name type="common">Sand fly</name>
    <dbReference type="NCBI Taxonomy" id="7200"/>
    <lineage>
        <taxon>Eukaryota</taxon>
        <taxon>Metazoa</taxon>
        <taxon>Ecdysozoa</taxon>
        <taxon>Arthropoda</taxon>
        <taxon>Hexapoda</taxon>
        <taxon>Insecta</taxon>
        <taxon>Pterygota</taxon>
        <taxon>Neoptera</taxon>
        <taxon>Endopterygota</taxon>
        <taxon>Diptera</taxon>
        <taxon>Nematocera</taxon>
        <taxon>Psychodoidea</taxon>
        <taxon>Psychodidae</taxon>
        <taxon>Lutzomyia</taxon>
        <taxon>Lutzomyia</taxon>
    </lineage>
</organism>
<proteinExistence type="predicted"/>
<accession>A0A1B0GJB2</accession>
<dbReference type="AlphaFoldDB" id="A0A1B0GJB2"/>
<keyword evidence="2" id="KW-1185">Reference proteome</keyword>
<reference evidence="1" key="1">
    <citation type="submission" date="2020-05" db="UniProtKB">
        <authorList>
            <consortium name="EnsemblMetazoa"/>
        </authorList>
    </citation>
    <scope>IDENTIFICATION</scope>
    <source>
        <strain evidence="1">Jacobina</strain>
    </source>
</reference>
<dbReference type="EnsemblMetazoa" id="LLOJ006215-RA">
    <property type="protein sequence ID" value="LLOJ006215-PA"/>
    <property type="gene ID" value="LLOJ006215"/>
</dbReference>
<dbReference type="EMBL" id="AJWK01020043">
    <property type="status" value="NOT_ANNOTATED_CDS"/>
    <property type="molecule type" value="Genomic_DNA"/>
</dbReference>
<evidence type="ECO:0000313" key="1">
    <source>
        <dbReference type="EnsemblMetazoa" id="LLOJ006215-PA"/>
    </source>
</evidence>
<dbReference type="VEuPathDB" id="VectorBase:LLOJ006215"/>
<name>A0A1B0GJB2_LUTLO</name>
<sequence length="64" mass="7238">MEVTPRVRTPTPLLHTKFWRWRYVTGVFLSLPSTSTISSYSLLCTSGCRDMAYRANVIADVVVS</sequence>
<dbReference type="Proteomes" id="UP000092461">
    <property type="component" value="Unassembled WGS sequence"/>
</dbReference>
<protein>
    <submittedName>
        <fullName evidence="1">Uncharacterized protein</fullName>
    </submittedName>
</protein>